<keyword evidence="1" id="KW-0812">Transmembrane</keyword>
<feature type="transmembrane region" description="Helical" evidence="1">
    <location>
        <begin position="72"/>
        <end position="91"/>
    </location>
</feature>
<dbReference type="EMBL" id="CP045997">
    <property type="protein sequence ID" value="QHV96692.1"/>
    <property type="molecule type" value="Genomic_DNA"/>
</dbReference>
<keyword evidence="1" id="KW-0472">Membrane</keyword>
<protein>
    <recommendedName>
        <fullName evidence="4">DUF5056 domain-containing protein</fullName>
    </recommendedName>
</protein>
<proteinExistence type="predicted"/>
<name>A0A6P1VX83_9BACT</name>
<organism evidence="2 3">
    <name type="scientific">Spirosoma endbachense</name>
    <dbReference type="NCBI Taxonomy" id="2666025"/>
    <lineage>
        <taxon>Bacteria</taxon>
        <taxon>Pseudomonadati</taxon>
        <taxon>Bacteroidota</taxon>
        <taxon>Cytophagia</taxon>
        <taxon>Cytophagales</taxon>
        <taxon>Cytophagaceae</taxon>
        <taxon>Spirosoma</taxon>
    </lineage>
</organism>
<keyword evidence="3" id="KW-1185">Reference proteome</keyword>
<dbReference type="RefSeq" id="WP_162387102.1">
    <property type="nucleotide sequence ID" value="NZ_CP045997.1"/>
</dbReference>
<accession>A0A6P1VX83</accession>
<feature type="transmembrane region" description="Helical" evidence="1">
    <location>
        <begin position="111"/>
        <end position="127"/>
    </location>
</feature>
<reference evidence="2 3" key="1">
    <citation type="submission" date="2019-11" db="EMBL/GenBank/DDBJ databases">
        <title>Spirosoma endbachense sp. nov., isolated from a natural salt meadow.</title>
        <authorList>
            <person name="Rojas J."/>
            <person name="Ambika Manirajan B."/>
            <person name="Ratering S."/>
            <person name="Suarez C."/>
            <person name="Geissler-Plaum R."/>
            <person name="Schnell S."/>
        </authorList>
    </citation>
    <scope>NUCLEOTIDE SEQUENCE [LARGE SCALE GENOMIC DNA]</scope>
    <source>
        <strain evidence="2 3">I-24</strain>
    </source>
</reference>
<evidence type="ECO:0008006" key="4">
    <source>
        <dbReference type="Google" id="ProtNLM"/>
    </source>
</evidence>
<sequence>MMMDDQEDERIQQWLENDLSASPDELGSLADAKTYKRLFEALKTEPEAGMLYGFSAKIERQIFRQKQRSRQVLLYGLLSLVAIILLAGGILMGQNQVNVSGLLSLPTNYQWPLIFGTSVLVLVQLLEHQRLKKQWLRH</sequence>
<dbReference type="Proteomes" id="UP000464577">
    <property type="component" value="Chromosome"/>
</dbReference>
<keyword evidence="1" id="KW-1133">Transmembrane helix</keyword>
<dbReference type="AlphaFoldDB" id="A0A6P1VX83"/>
<evidence type="ECO:0000256" key="1">
    <source>
        <dbReference type="SAM" id="Phobius"/>
    </source>
</evidence>
<evidence type="ECO:0000313" key="2">
    <source>
        <dbReference type="EMBL" id="QHV96692.1"/>
    </source>
</evidence>
<gene>
    <name evidence="2" type="ORF">GJR95_17490</name>
</gene>
<dbReference type="KEGG" id="senf:GJR95_17490"/>
<evidence type="ECO:0000313" key="3">
    <source>
        <dbReference type="Proteomes" id="UP000464577"/>
    </source>
</evidence>